<evidence type="ECO:0000256" key="4">
    <source>
        <dbReference type="SAM" id="MobiDB-lite"/>
    </source>
</evidence>
<keyword evidence="2" id="KW-0294">Fucose metabolism</keyword>
<dbReference type="GO" id="GO:0016740">
    <property type="term" value="F:transferase activity"/>
    <property type="evidence" value="ECO:0007669"/>
    <property type="project" value="UniProtKB-KW"/>
</dbReference>
<evidence type="ECO:0000313" key="5">
    <source>
        <dbReference type="EMBL" id="KAL3801240.1"/>
    </source>
</evidence>
<dbReference type="GO" id="GO:0006004">
    <property type="term" value="P:fucose metabolic process"/>
    <property type="evidence" value="ECO:0007669"/>
    <property type="project" value="UniProtKB-KW"/>
</dbReference>
<evidence type="ECO:0000256" key="3">
    <source>
        <dbReference type="ARBA" id="ARBA00023277"/>
    </source>
</evidence>
<organism evidence="5 6">
    <name type="scientific">Cyclotella cryptica</name>
    <dbReference type="NCBI Taxonomy" id="29204"/>
    <lineage>
        <taxon>Eukaryota</taxon>
        <taxon>Sar</taxon>
        <taxon>Stramenopiles</taxon>
        <taxon>Ochrophyta</taxon>
        <taxon>Bacillariophyta</taxon>
        <taxon>Coscinodiscophyceae</taxon>
        <taxon>Thalassiosirophycidae</taxon>
        <taxon>Stephanodiscales</taxon>
        <taxon>Stephanodiscaceae</taxon>
        <taxon>Cyclotella</taxon>
    </lineage>
</organism>
<dbReference type="Gene3D" id="3.40.50.11340">
    <property type="match status" value="1"/>
</dbReference>
<name>A0ABD3QTD0_9STRA</name>
<reference evidence="5 6" key="1">
    <citation type="journal article" date="2020" name="G3 (Bethesda)">
        <title>Improved Reference Genome for Cyclotella cryptica CCMP332, a Model for Cell Wall Morphogenesis, Salinity Adaptation, and Lipid Production in Diatoms (Bacillariophyta).</title>
        <authorList>
            <person name="Roberts W.R."/>
            <person name="Downey K.M."/>
            <person name="Ruck E.C."/>
            <person name="Traller J.C."/>
            <person name="Alverson A.J."/>
        </authorList>
    </citation>
    <scope>NUCLEOTIDE SEQUENCE [LARGE SCALE GENOMIC DNA]</scope>
    <source>
        <strain evidence="5 6">CCMP332</strain>
    </source>
</reference>
<feature type="compositionally biased region" description="Polar residues" evidence="4">
    <location>
        <begin position="278"/>
        <end position="292"/>
    </location>
</feature>
<dbReference type="AlphaFoldDB" id="A0ABD3QTD0"/>
<evidence type="ECO:0008006" key="7">
    <source>
        <dbReference type="Google" id="ProtNLM"/>
    </source>
</evidence>
<dbReference type="PANTHER" id="PTHR31469">
    <property type="entry name" value="OS07G0633600 PROTEIN"/>
    <property type="match status" value="1"/>
</dbReference>
<dbReference type="PANTHER" id="PTHR31469:SF8">
    <property type="entry name" value="OS07G0641000 PROTEIN"/>
    <property type="match status" value="1"/>
</dbReference>
<evidence type="ECO:0000313" key="6">
    <source>
        <dbReference type="Proteomes" id="UP001516023"/>
    </source>
</evidence>
<feature type="region of interest" description="Disordered" evidence="4">
    <location>
        <begin position="256"/>
        <end position="292"/>
    </location>
</feature>
<evidence type="ECO:0000256" key="2">
    <source>
        <dbReference type="ARBA" id="ARBA00023253"/>
    </source>
</evidence>
<dbReference type="Pfam" id="PF10250">
    <property type="entry name" value="O-FucT"/>
    <property type="match status" value="1"/>
</dbReference>
<dbReference type="CDD" id="cd11296">
    <property type="entry name" value="O-FucT_like"/>
    <property type="match status" value="1"/>
</dbReference>
<evidence type="ECO:0000256" key="1">
    <source>
        <dbReference type="ARBA" id="ARBA00022679"/>
    </source>
</evidence>
<dbReference type="Proteomes" id="UP001516023">
    <property type="component" value="Unassembled WGS sequence"/>
</dbReference>
<gene>
    <name evidence="5" type="ORF">HJC23_012640</name>
</gene>
<sequence length="982" mass="110940">MPRKTISRVPATPRLIREIIPKRQLPRNNSTQEIAEGDDDWCSQCLHGGIETPSLATAPLTTSAVGARSRFNREETNENFSEDEPKNHNKGWKHTLRERWERFKRTPLRKKMRQLFWSIILFHSFKIIYTADLENENWQMQSPVMHDSYFPVNAKPLSKASFPKEDREKMSLFSGLSSNADNISHKTGLNPDSKSISSDFFASSSGNAGKSDLIYNSHNKINDRMSNSSNMKTYSNSQSEQRLPFGSLSDSIGNTLAQPKPFGATGRGESAKPDAFPNSYTNSQSLNRPFTGNTVDVSGKSAITDTFVKTKPFGSSGRVDSDGSGIVPKSLGNSYAQTDSYGAAVDRLGSTGDGGNSFVQSKSFGAADSYLSSESQYLSVLTRKSAQTNSFVTAWVQAAKVFGNSFASDVGHDSSGKLHYGVGPIKNSLETTSFTNILPMVEGIQSETLKLDGLSGSKFLKINAELDGVETDKSKKKQQSAADLNCELHGGPHPNEYSELIYWRDIPSDASFTSPFYSPKSQEQRHGESNTFWKTKYLTFEMDSSGWNNMRLGLENVMLMAHAMGRTLVMPPKRQLAHGLRDGTGRKVVSFSDFYDVSAIDAEQSGLNIISMEQFLKREAMNGNLKGQYPPDNRINWDNQNLHTLWTYISNVTEVFGWHPNECILAIPGHDSDEQNLLVMMDDILNGKDGRPFPHPSEYQGKPTRVDAPTVERLREVLAGRKKMCLYDKYTHSAHDVVHFRADETDGTRLITQFYAFLWFEDWKQDLWAKRFVRDHLRYRDEIMCLAARIVTSIRAHVRQRDPSNFNGDYDAIHVRRTDFSSQFPDTALSADEILSQIQQTVDSSSTLFIATDEHNRTFFREIEAVFDVKYLGDFSSEISSINPNCFALVEQIVASRSRVFIGTFYSSFSAYIMRLRGYYSVKEHRDGYKSGRLRDTYYIPSKYKNVMRMYQSVQPPFFARDFPPAWRDIDHHEFASSKRTS</sequence>
<feature type="region of interest" description="Disordered" evidence="4">
    <location>
        <begin position="68"/>
        <end position="90"/>
    </location>
</feature>
<keyword evidence="3" id="KW-0119">Carbohydrate metabolism</keyword>
<dbReference type="EMBL" id="JABMIG020000028">
    <property type="protein sequence ID" value="KAL3801240.1"/>
    <property type="molecule type" value="Genomic_DNA"/>
</dbReference>
<comment type="caution">
    <text evidence="5">The sequence shown here is derived from an EMBL/GenBank/DDBJ whole genome shotgun (WGS) entry which is preliminary data.</text>
</comment>
<keyword evidence="6" id="KW-1185">Reference proteome</keyword>
<protein>
    <recommendedName>
        <fullName evidence="7">O-fucosyltransferase family protein</fullName>
    </recommendedName>
</protein>
<dbReference type="Gene3D" id="3.40.50.11350">
    <property type="match status" value="1"/>
</dbReference>
<dbReference type="InterPro" id="IPR019378">
    <property type="entry name" value="GDP-Fuc_O-FucTrfase"/>
</dbReference>
<accession>A0ABD3QTD0</accession>
<keyword evidence="1" id="KW-0808">Transferase</keyword>
<proteinExistence type="predicted"/>